<dbReference type="InterPro" id="IPR001330">
    <property type="entry name" value="Prenyltrans"/>
</dbReference>
<feature type="domain" description="Prenyltransferase alpha-alpha toroid" evidence="3">
    <location>
        <begin position="54"/>
        <end position="188"/>
    </location>
</feature>
<feature type="non-terminal residue" evidence="4">
    <location>
        <position position="421"/>
    </location>
</feature>
<protein>
    <recommendedName>
        <fullName evidence="3">Prenyltransferase alpha-alpha toroid domain-containing protein</fullName>
    </recommendedName>
</protein>
<comment type="caution">
    <text evidence="4">The sequence shown here is derived from an EMBL/GenBank/DDBJ whole genome shotgun (WGS) entry which is preliminary data.</text>
</comment>
<dbReference type="AlphaFoldDB" id="A0A831WFU6"/>
<dbReference type="InterPro" id="IPR008930">
    <property type="entry name" value="Terpenoid_cyclase/PrenylTrfase"/>
</dbReference>
<reference evidence="4" key="1">
    <citation type="journal article" date="2020" name="mSystems">
        <title>Genome- and Community-Level Interaction Insights into Carbon Utilization and Element Cycling Functions of Hydrothermarchaeota in Hydrothermal Sediment.</title>
        <authorList>
            <person name="Zhou Z."/>
            <person name="Liu Y."/>
            <person name="Xu W."/>
            <person name="Pan J."/>
            <person name="Luo Z.H."/>
            <person name="Li M."/>
        </authorList>
    </citation>
    <scope>NUCLEOTIDE SEQUENCE [LARGE SCALE GENOMIC DNA]</scope>
    <source>
        <strain evidence="4">HyVt-458</strain>
    </source>
</reference>
<keyword evidence="2" id="KW-0472">Membrane</keyword>
<proteinExistence type="predicted"/>
<dbReference type="Pfam" id="PF00432">
    <property type="entry name" value="Prenyltrans"/>
    <property type="match status" value="2"/>
</dbReference>
<evidence type="ECO:0000256" key="2">
    <source>
        <dbReference type="SAM" id="Phobius"/>
    </source>
</evidence>
<organism evidence="4">
    <name type="scientific">Thiolapillus brandeum</name>
    <dbReference type="NCBI Taxonomy" id="1076588"/>
    <lineage>
        <taxon>Bacteria</taxon>
        <taxon>Pseudomonadati</taxon>
        <taxon>Pseudomonadota</taxon>
        <taxon>Gammaproteobacteria</taxon>
        <taxon>Chromatiales</taxon>
        <taxon>Sedimenticolaceae</taxon>
        <taxon>Thiolapillus</taxon>
    </lineage>
</organism>
<feature type="transmembrane region" description="Helical" evidence="2">
    <location>
        <begin position="394"/>
        <end position="413"/>
    </location>
</feature>
<evidence type="ECO:0000256" key="1">
    <source>
        <dbReference type="ARBA" id="ARBA00022737"/>
    </source>
</evidence>
<keyword evidence="1" id="KW-0677">Repeat</keyword>
<dbReference type="GO" id="GO:0003824">
    <property type="term" value="F:catalytic activity"/>
    <property type="evidence" value="ECO:0007669"/>
    <property type="project" value="InterPro"/>
</dbReference>
<dbReference type="CDD" id="cd00688">
    <property type="entry name" value="ISOPREN_C2_like"/>
    <property type="match status" value="1"/>
</dbReference>
<dbReference type="Proteomes" id="UP000886339">
    <property type="component" value="Unassembled WGS sequence"/>
</dbReference>
<dbReference type="Gene3D" id="1.50.10.20">
    <property type="match status" value="1"/>
</dbReference>
<sequence>MNRILLLLAGLLVAFAVFFQWKIANDALQYSQRQVQYQQALEAYRENNIYYTPATTIQWIVNRQNPAGFFVSNPDMLFEPSQLNDSTLRGTRYAITTLRDLGGLRQINRLAVAEYVMGLYKADVDGAGYAPPGRYAGFRTLPNEPVGVRPTMDALMILEALDLLDDPRIELQRIWDFIVLHQNPDGGFWDEHYPAFGMASSMKCTSFAARALGILHRHMNKPFPQELSQGVRRFVSSVIDPVSGGVRQQPGAPVEDSYNAFRAVIAPLDTTNGDLPARRRAVQDVINMDRLFGYLVRDHYLPDFGAFSRYSEPKKKKPSLKATHLVIWLLRDMAYLDHIDKHRISKYVMSLRSPSGQYGGDIYTTYSAIGLLQKLGVPTRPLTPPAKPEKLETVPSFVPAVFFIAALLTLILGHQAKKMEL</sequence>
<evidence type="ECO:0000259" key="3">
    <source>
        <dbReference type="Pfam" id="PF00432"/>
    </source>
</evidence>
<dbReference type="EMBL" id="DRLF01000298">
    <property type="protein sequence ID" value="HEC06891.1"/>
    <property type="molecule type" value="Genomic_DNA"/>
</dbReference>
<gene>
    <name evidence="4" type="ORF">ENJ12_08575</name>
</gene>
<dbReference type="SUPFAM" id="SSF48239">
    <property type="entry name" value="Terpenoid cyclases/Protein prenyltransferases"/>
    <property type="match status" value="1"/>
</dbReference>
<evidence type="ECO:0000313" key="4">
    <source>
        <dbReference type="EMBL" id="HEC06891.1"/>
    </source>
</evidence>
<name>A0A831WFU6_9GAMM</name>
<keyword evidence="2" id="KW-1133">Transmembrane helix</keyword>
<keyword evidence="2" id="KW-0812">Transmembrane</keyword>
<accession>A0A831WFU6</accession>
<feature type="domain" description="Prenyltransferase alpha-alpha toroid" evidence="3">
    <location>
        <begin position="200"/>
        <end position="360"/>
    </location>
</feature>